<proteinExistence type="inferred from homology"/>
<evidence type="ECO:0000256" key="3">
    <source>
        <dbReference type="ARBA" id="ARBA00022801"/>
    </source>
</evidence>
<dbReference type="InterPro" id="IPR007346">
    <property type="entry name" value="Endonuclease-I"/>
</dbReference>
<evidence type="ECO:0000256" key="2">
    <source>
        <dbReference type="ARBA" id="ARBA00022722"/>
    </source>
</evidence>
<dbReference type="PANTHER" id="PTHR33607">
    <property type="entry name" value="ENDONUCLEASE-1"/>
    <property type="match status" value="1"/>
</dbReference>
<dbReference type="GO" id="GO:0016787">
    <property type="term" value="F:hydrolase activity"/>
    <property type="evidence" value="ECO:0007669"/>
    <property type="project" value="UniProtKB-KW"/>
</dbReference>
<dbReference type="GO" id="GO:0004519">
    <property type="term" value="F:endonuclease activity"/>
    <property type="evidence" value="ECO:0007669"/>
    <property type="project" value="UniProtKB-KW"/>
</dbReference>
<dbReference type="Proteomes" id="UP000001603">
    <property type="component" value="Unassembled WGS sequence"/>
</dbReference>
<comment type="caution">
    <text evidence="5">The sequence shown here is derived from an EMBL/GenBank/DDBJ whole genome shotgun (WGS) entry which is preliminary data.</text>
</comment>
<sequence length="269" mass="30988">MKINKKKKYFKIWIVFFTATISFSSFADNTYIDDYYIEAKGMEGKALKNMLSIIASRGQKQLTYNEVWSALKDTNEDPNNPDNVILFYSGRSQSKDFTASGNNNKDAWNREHLWPKSLGFKRKNQWGYTDIHHLQPTDVQINSIRSNKAFDFGGKPLTKSPFNKTDNDSFEPRDAVKGDVARAIFYMAVRYEGLDANMPDLFIADDTSAQSGEPKVGKLCSLLQWHNADPVDEWERLRHEKAVIWQGNRNPFIDNPQWVNAIYASRCSF</sequence>
<accession>Q1ZMB4</accession>
<keyword evidence="5" id="KW-0255">Endonuclease</keyword>
<dbReference type="HOGENOM" id="CLU_019348_0_0_6"/>
<name>Q1ZMB4_PHOAS</name>
<dbReference type="EMBL" id="AAOJ01000008">
    <property type="protein sequence ID" value="EAS63326.1"/>
    <property type="molecule type" value="Genomic_DNA"/>
</dbReference>
<dbReference type="eggNOG" id="COG2356">
    <property type="taxonomic scope" value="Bacteria"/>
</dbReference>
<dbReference type="InterPro" id="IPR044925">
    <property type="entry name" value="His-Me_finger_sf"/>
</dbReference>
<dbReference type="AlphaFoldDB" id="Q1ZMB4"/>
<evidence type="ECO:0000313" key="6">
    <source>
        <dbReference type="Proteomes" id="UP000001603"/>
    </source>
</evidence>
<keyword evidence="4" id="KW-0732">Signal</keyword>
<organism evidence="5 6">
    <name type="scientific">Photobacterium angustum (strain S14 / CCUG 15956)</name>
    <name type="common">Vibrio sp. (strain S14 / CCUG 15956)</name>
    <dbReference type="NCBI Taxonomy" id="314292"/>
    <lineage>
        <taxon>Bacteria</taxon>
        <taxon>Pseudomonadati</taxon>
        <taxon>Pseudomonadota</taxon>
        <taxon>Gammaproteobacteria</taxon>
        <taxon>Vibrionales</taxon>
        <taxon>Vibrionaceae</taxon>
        <taxon>Photobacterium</taxon>
    </lineage>
</organism>
<dbReference type="SUPFAM" id="SSF54060">
    <property type="entry name" value="His-Me finger endonucleases"/>
    <property type="match status" value="1"/>
</dbReference>
<protein>
    <submittedName>
        <fullName evidence="5">Endonuclease I</fullName>
    </submittedName>
</protein>
<evidence type="ECO:0000313" key="5">
    <source>
        <dbReference type="EMBL" id="EAS63326.1"/>
    </source>
</evidence>
<dbReference type="Pfam" id="PF04231">
    <property type="entry name" value="Endonuclease_1"/>
    <property type="match status" value="1"/>
</dbReference>
<feature type="chain" id="PRO_5004198974" evidence="4">
    <location>
        <begin position="28"/>
        <end position="269"/>
    </location>
</feature>
<dbReference type="RefSeq" id="WP_005366873.1">
    <property type="nucleotide sequence ID" value="NZ_CH902599.1"/>
</dbReference>
<keyword evidence="2" id="KW-0540">Nuclease</keyword>
<dbReference type="OrthoDB" id="9800417at2"/>
<evidence type="ECO:0000256" key="1">
    <source>
        <dbReference type="ARBA" id="ARBA00006429"/>
    </source>
</evidence>
<evidence type="ECO:0000256" key="4">
    <source>
        <dbReference type="SAM" id="SignalP"/>
    </source>
</evidence>
<dbReference type="PANTHER" id="PTHR33607:SF2">
    <property type="entry name" value="ENDONUCLEASE-1"/>
    <property type="match status" value="1"/>
</dbReference>
<gene>
    <name evidence="5" type="ORF">VAS14_16132</name>
</gene>
<keyword evidence="3" id="KW-0378">Hydrolase</keyword>
<feature type="signal peptide" evidence="4">
    <location>
        <begin position="1"/>
        <end position="27"/>
    </location>
</feature>
<comment type="similarity">
    <text evidence="1">Belongs to the EndA/NucM nuclease family.</text>
</comment>
<reference evidence="5 6" key="1">
    <citation type="journal article" date="2009" name="Proc. Natl. Acad. Sci. U.S.A.">
        <title>The genomic basis of trophic strategy in marine bacteria.</title>
        <authorList>
            <person name="Lauro F.M."/>
            <person name="McDougald D."/>
            <person name="Thomas T."/>
            <person name="Williams T.J."/>
            <person name="Egan S."/>
            <person name="Rice S."/>
            <person name="DeMaere M.Z."/>
            <person name="Ting L."/>
            <person name="Ertan H."/>
            <person name="Johnson J."/>
            <person name="Ferriera S."/>
            <person name="Lapidus A."/>
            <person name="Anderson I."/>
            <person name="Kyrpides N."/>
            <person name="Munk A.C."/>
            <person name="Detter C."/>
            <person name="Han C.S."/>
            <person name="Brown M.V."/>
            <person name="Robb F.T."/>
            <person name="Kjelleberg S."/>
            <person name="Cavicchioli R."/>
        </authorList>
    </citation>
    <scope>NUCLEOTIDE SEQUENCE [LARGE SCALE GENOMIC DNA]</scope>
    <source>
        <strain evidence="5 6">S14</strain>
    </source>
</reference>